<accession>A0ABD1Z1L4</accession>
<protein>
    <submittedName>
        <fullName evidence="2">Uncharacterized protein</fullName>
    </submittedName>
</protein>
<organism evidence="2 3">
    <name type="scientific">Riccia fluitans</name>
    <dbReference type="NCBI Taxonomy" id="41844"/>
    <lineage>
        <taxon>Eukaryota</taxon>
        <taxon>Viridiplantae</taxon>
        <taxon>Streptophyta</taxon>
        <taxon>Embryophyta</taxon>
        <taxon>Marchantiophyta</taxon>
        <taxon>Marchantiopsida</taxon>
        <taxon>Marchantiidae</taxon>
        <taxon>Marchantiales</taxon>
        <taxon>Ricciaceae</taxon>
        <taxon>Riccia</taxon>
    </lineage>
</organism>
<evidence type="ECO:0000256" key="1">
    <source>
        <dbReference type="SAM" id="MobiDB-lite"/>
    </source>
</evidence>
<proteinExistence type="predicted"/>
<gene>
    <name evidence="2" type="ORF">R1flu_009263</name>
</gene>
<evidence type="ECO:0000313" key="2">
    <source>
        <dbReference type="EMBL" id="KAL2641676.1"/>
    </source>
</evidence>
<dbReference type="AlphaFoldDB" id="A0ABD1Z1L4"/>
<dbReference type="EMBL" id="JBHFFA010000002">
    <property type="protein sequence ID" value="KAL2641676.1"/>
    <property type="molecule type" value="Genomic_DNA"/>
</dbReference>
<dbReference type="Proteomes" id="UP001605036">
    <property type="component" value="Unassembled WGS sequence"/>
</dbReference>
<name>A0ABD1Z1L4_9MARC</name>
<comment type="caution">
    <text evidence="2">The sequence shown here is derived from an EMBL/GenBank/DDBJ whole genome shotgun (WGS) entry which is preliminary data.</text>
</comment>
<reference evidence="2 3" key="1">
    <citation type="submission" date="2024-09" db="EMBL/GenBank/DDBJ databases">
        <title>Chromosome-scale assembly of Riccia fluitans.</title>
        <authorList>
            <person name="Paukszto L."/>
            <person name="Sawicki J."/>
            <person name="Karawczyk K."/>
            <person name="Piernik-Szablinska J."/>
            <person name="Szczecinska M."/>
            <person name="Mazdziarz M."/>
        </authorList>
    </citation>
    <scope>NUCLEOTIDE SEQUENCE [LARGE SCALE GENOMIC DNA]</scope>
    <source>
        <strain evidence="2">Rf_01</strain>
        <tissue evidence="2">Aerial parts of the thallus</tissue>
    </source>
</reference>
<keyword evidence="3" id="KW-1185">Reference proteome</keyword>
<evidence type="ECO:0000313" key="3">
    <source>
        <dbReference type="Proteomes" id="UP001605036"/>
    </source>
</evidence>
<feature type="region of interest" description="Disordered" evidence="1">
    <location>
        <begin position="1"/>
        <end position="20"/>
    </location>
</feature>
<sequence length="70" mass="7950">MVGTCSLGEPPSGQAWNFRRKGKPRSFSKYAKNALDRLLEKNPLTAFRSGIRHRQYGQEVTQTSLLTRVL</sequence>